<protein>
    <recommendedName>
        <fullName evidence="5">CENP-V/GFA domain-containing protein</fullName>
    </recommendedName>
</protein>
<comment type="similarity">
    <text evidence="1">Belongs to the Gfa family.</text>
</comment>
<dbReference type="SUPFAM" id="SSF51316">
    <property type="entry name" value="Mss4-like"/>
    <property type="match status" value="1"/>
</dbReference>
<dbReference type="GO" id="GO:0046872">
    <property type="term" value="F:metal ion binding"/>
    <property type="evidence" value="ECO:0007669"/>
    <property type="project" value="UniProtKB-KW"/>
</dbReference>
<keyword evidence="4" id="KW-0456">Lyase</keyword>
<dbReference type="InterPro" id="IPR006913">
    <property type="entry name" value="CENP-V/GFA"/>
</dbReference>
<evidence type="ECO:0000313" key="7">
    <source>
        <dbReference type="Proteomes" id="UP000295611"/>
    </source>
</evidence>
<dbReference type="GO" id="GO:0016846">
    <property type="term" value="F:carbon-sulfur lyase activity"/>
    <property type="evidence" value="ECO:0007669"/>
    <property type="project" value="InterPro"/>
</dbReference>
<reference evidence="6 7" key="1">
    <citation type="submission" date="2019-03" db="EMBL/GenBank/DDBJ databases">
        <title>Genomic Encyclopedia of Type Strains, Phase III (KMG-III): the genomes of soil and plant-associated and newly described type strains.</title>
        <authorList>
            <person name="Whitman W."/>
        </authorList>
    </citation>
    <scope>NUCLEOTIDE SEQUENCE [LARGE SCALE GENOMIC DNA]</scope>
    <source>
        <strain evidence="6 7">CECT 8976</strain>
    </source>
</reference>
<accession>A0A4R7BBC9</accession>
<dbReference type="PANTHER" id="PTHR33337:SF40">
    <property type="entry name" value="CENP-V_GFA DOMAIN-CONTAINING PROTEIN-RELATED"/>
    <property type="match status" value="1"/>
</dbReference>
<comment type="caution">
    <text evidence="6">The sequence shown here is derived from an EMBL/GenBank/DDBJ whole genome shotgun (WGS) entry which is preliminary data.</text>
</comment>
<dbReference type="PANTHER" id="PTHR33337">
    <property type="entry name" value="GFA DOMAIN-CONTAINING PROTEIN"/>
    <property type="match status" value="1"/>
</dbReference>
<gene>
    <name evidence="6" type="ORF">DFP86_102381</name>
</gene>
<evidence type="ECO:0000256" key="4">
    <source>
        <dbReference type="ARBA" id="ARBA00023239"/>
    </source>
</evidence>
<name>A0A4R7BBC9_9NEIS</name>
<evidence type="ECO:0000256" key="2">
    <source>
        <dbReference type="ARBA" id="ARBA00022723"/>
    </source>
</evidence>
<dbReference type="Proteomes" id="UP000295611">
    <property type="component" value="Unassembled WGS sequence"/>
</dbReference>
<evidence type="ECO:0000256" key="1">
    <source>
        <dbReference type="ARBA" id="ARBA00005495"/>
    </source>
</evidence>
<feature type="domain" description="CENP-V/GFA" evidence="5">
    <location>
        <begin position="5"/>
        <end position="113"/>
    </location>
</feature>
<dbReference type="Pfam" id="PF04828">
    <property type="entry name" value="GFA"/>
    <property type="match status" value="1"/>
</dbReference>
<dbReference type="AlphaFoldDB" id="A0A4R7BBC9"/>
<keyword evidence="7" id="KW-1185">Reference proteome</keyword>
<dbReference type="Gene3D" id="3.90.1590.10">
    <property type="entry name" value="glutathione-dependent formaldehyde- activating enzyme (gfa)"/>
    <property type="match status" value="1"/>
</dbReference>
<evidence type="ECO:0000259" key="5">
    <source>
        <dbReference type="PROSITE" id="PS51891"/>
    </source>
</evidence>
<keyword evidence="3" id="KW-0862">Zinc</keyword>
<organism evidence="6 7">
    <name type="scientific">Paludibacterium purpuratum</name>
    <dbReference type="NCBI Taxonomy" id="1144873"/>
    <lineage>
        <taxon>Bacteria</taxon>
        <taxon>Pseudomonadati</taxon>
        <taxon>Pseudomonadota</taxon>
        <taxon>Betaproteobacteria</taxon>
        <taxon>Neisseriales</taxon>
        <taxon>Chromobacteriaceae</taxon>
        <taxon>Paludibacterium</taxon>
    </lineage>
</organism>
<proteinExistence type="inferred from homology"/>
<evidence type="ECO:0000313" key="6">
    <source>
        <dbReference type="EMBL" id="TDR82264.1"/>
    </source>
</evidence>
<evidence type="ECO:0000256" key="3">
    <source>
        <dbReference type="ARBA" id="ARBA00022833"/>
    </source>
</evidence>
<dbReference type="OrthoDB" id="327703at2"/>
<dbReference type="EMBL" id="SNZP01000002">
    <property type="protein sequence ID" value="TDR82264.1"/>
    <property type="molecule type" value="Genomic_DNA"/>
</dbReference>
<dbReference type="PROSITE" id="PS51891">
    <property type="entry name" value="CENP_V_GFA"/>
    <property type="match status" value="1"/>
</dbReference>
<dbReference type="InterPro" id="IPR011057">
    <property type="entry name" value="Mss4-like_sf"/>
</dbReference>
<sequence length="154" mass="17641">MQEQLTGGCLCGSIRYVVRGLPSYLTHCHCPTCRKASGAAFLTWFTVRSSEVEWRGEPLALYRSSAAVERGFCRRCGTSLSYRHESDPGEIDLTLCSLDRPDLLRPEHHTWWESRLDWVVPAVLGALPMFARSMEEGKLPRRRRREQHAEAHLE</sequence>
<keyword evidence="2" id="KW-0479">Metal-binding</keyword>
<dbReference type="RefSeq" id="WP_133678674.1">
    <property type="nucleotide sequence ID" value="NZ_SNZP01000002.1"/>
</dbReference>